<accession>A0A1I8FMS8</accession>
<dbReference type="WBParaSite" id="maker-unitig_40700-snap-gene-0.1-mRNA-1">
    <property type="protein sequence ID" value="maker-unitig_40700-snap-gene-0.1-mRNA-1"/>
    <property type="gene ID" value="maker-unitig_40700-snap-gene-0.1"/>
</dbReference>
<proteinExistence type="predicted"/>
<dbReference type="Proteomes" id="UP000095280">
    <property type="component" value="Unplaced"/>
</dbReference>
<protein>
    <submittedName>
        <fullName evidence="2">Uncharacterized protein</fullName>
    </submittedName>
</protein>
<organism evidence="1 2">
    <name type="scientific">Macrostomum lignano</name>
    <dbReference type="NCBI Taxonomy" id="282301"/>
    <lineage>
        <taxon>Eukaryota</taxon>
        <taxon>Metazoa</taxon>
        <taxon>Spiralia</taxon>
        <taxon>Lophotrochozoa</taxon>
        <taxon>Platyhelminthes</taxon>
        <taxon>Rhabditophora</taxon>
        <taxon>Macrostomorpha</taxon>
        <taxon>Macrostomida</taxon>
        <taxon>Macrostomidae</taxon>
        <taxon>Macrostomum</taxon>
    </lineage>
</organism>
<evidence type="ECO:0000313" key="1">
    <source>
        <dbReference type="Proteomes" id="UP000095280"/>
    </source>
</evidence>
<keyword evidence="1" id="KW-1185">Reference proteome</keyword>
<dbReference type="AlphaFoldDB" id="A0A1I8FMS8"/>
<reference evidence="2" key="1">
    <citation type="submission" date="2016-11" db="UniProtKB">
        <authorList>
            <consortium name="WormBaseParasite"/>
        </authorList>
    </citation>
    <scope>IDENTIFICATION</scope>
</reference>
<sequence>MEQSGAYKQLYLAISGLGQSDSTIPKLLHFASRSELLPPHLSLDGSFPTECHLLCRESNNRESSRSRQVPTGAKRVYLLAVGVFLIYAEKLPDA</sequence>
<name>A0A1I8FMS8_9PLAT</name>
<evidence type="ECO:0000313" key="2">
    <source>
        <dbReference type="WBParaSite" id="maker-unitig_40700-snap-gene-0.1-mRNA-1"/>
    </source>
</evidence>